<sequence length="157" mass="18582">MSYTIKENGRNSLDGLEKAEDVIEWLKKNGYEKEANVILKRKIFHAILADFLNFVLESLKASEKGKTSISYALLRKPFKDNLLYLEWLISDGNELLHLVESESTDEYEIGKIRRYKRWKLKSILQQAMDNNEFKDHLHILDSKYMYELRYDYNAPLA</sequence>
<accession>A0ABU5CJR9</accession>
<organism evidence="1 2">
    <name type="scientific">Tigheibacillus jepli</name>
    <dbReference type="NCBI Taxonomy" id="3035914"/>
    <lineage>
        <taxon>Bacteria</taxon>
        <taxon>Bacillati</taxon>
        <taxon>Bacillota</taxon>
        <taxon>Bacilli</taxon>
        <taxon>Bacillales</taxon>
        <taxon>Bacillaceae</taxon>
        <taxon>Tigheibacillus</taxon>
    </lineage>
</organism>
<evidence type="ECO:0000313" key="1">
    <source>
        <dbReference type="EMBL" id="MDY0406596.1"/>
    </source>
</evidence>
<dbReference type="Proteomes" id="UP001228376">
    <property type="component" value="Unassembled WGS sequence"/>
</dbReference>
<protein>
    <submittedName>
        <fullName evidence="1">Uncharacterized protein</fullName>
    </submittedName>
</protein>
<keyword evidence="2" id="KW-1185">Reference proteome</keyword>
<dbReference type="RefSeq" id="WP_320385000.1">
    <property type="nucleotide sequence ID" value="NZ_JAROCA020000002.1"/>
</dbReference>
<proteinExistence type="predicted"/>
<gene>
    <name evidence="1" type="ORF">P5G51_015595</name>
</gene>
<name>A0ABU5CJR9_9BACI</name>
<reference evidence="1 2" key="1">
    <citation type="submission" date="2023-10" db="EMBL/GenBank/DDBJ databases">
        <title>179-bfca-hs.</title>
        <authorList>
            <person name="Miliotis G."/>
            <person name="Sengupta P."/>
            <person name="Hameed A."/>
            <person name="Chuvochina M."/>
            <person name="Mcdonagh F."/>
            <person name="Simpson A.C."/>
            <person name="Singh N.K."/>
            <person name="Rekha P.D."/>
            <person name="Raman K."/>
            <person name="Hugenholtz P."/>
            <person name="Venkateswaran K."/>
        </authorList>
    </citation>
    <scope>NUCLEOTIDE SEQUENCE [LARGE SCALE GENOMIC DNA]</scope>
    <source>
        <strain evidence="1 2">179-BFC-A-HS</strain>
    </source>
</reference>
<evidence type="ECO:0000313" key="2">
    <source>
        <dbReference type="Proteomes" id="UP001228376"/>
    </source>
</evidence>
<comment type="caution">
    <text evidence="1">The sequence shown here is derived from an EMBL/GenBank/DDBJ whole genome shotgun (WGS) entry which is preliminary data.</text>
</comment>
<dbReference type="EMBL" id="JAROCA020000002">
    <property type="protein sequence ID" value="MDY0406596.1"/>
    <property type="molecule type" value="Genomic_DNA"/>
</dbReference>